<gene>
    <name evidence="3" type="ORF">ALEPTO_LOCUS1707</name>
</gene>
<reference evidence="3" key="1">
    <citation type="submission" date="2021-06" db="EMBL/GenBank/DDBJ databases">
        <authorList>
            <person name="Kallberg Y."/>
            <person name="Tangrot J."/>
            <person name="Rosling A."/>
        </authorList>
    </citation>
    <scope>NUCLEOTIDE SEQUENCE</scope>
    <source>
        <strain evidence="3">FL130A</strain>
    </source>
</reference>
<name>A0A9N8VY86_9GLOM</name>
<protein>
    <submittedName>
        <fullName evidence="3">9195_t:CDS:1</fullName>
    </submittedName>
</protein>
<organism evidence="3 4">
    <name type="scientific">Ambispora leptoticha</name>
    <dbReference type="NCBI Taxonomy" id="144679"/>
    <lineage>
        <taxon>Eukaryota</taxon>
        <taxon>Fungi</taxon>
        <taxon>Fungi incertae sedis</taxon>
        <taxon>Mucoromycota</taxon>
        <taxon>Glomeromycotina</taxon>
        <taxon>Glomeromycetes</taxon>
        <taxon>Archaeosporales</taxon>
        <taxon>Ambisporaceae</taxon>
        <taxon>Ambispora</taxon>
    </lineage>
</organism>
<feature type="region of interest" description="Disordered" evidence="1">
    <location>
        <begin position="69"/>
        <end position="90"/>
    </location>
</feature>
<evidence type="ECO:0000313" key="3">
    <source>
        <dbReference type="EMBL" id="CAG8464510.1"/>
    </source>
</evidence>
<feature type="compositionally biased region" description="Low complexity" evidence="1">
    <location>
        <begin position="207"/>
        <end position="220"/>
    </location>
</feature>
<dbReference type="Proteomes" id="UP000789508">
    <property type="component" value="Unassembled WGS sequence"/>
</dbReference>
<feature type="compositionally biased region" description="Basic and acidic residues" evidence="1">
    <location>
        <begin position="227"/>
        <end position="236"/>
    </location>
</feature>
<proteinExistence type="predicted"/>
<keyword evidence="2" id="KW-0472">Membrane</keyword>
<dbReference type="AlphaFoldDB" id="A0A9N8VY86"/>
<keyword evidence="2" id="KW-0812">Transmembrane</keyword>
<comment type="caution">
    <text evidence="3">The sequence shown here is derived from an EMBL/GenBank/DDBJ whole genome shotgun (WGS) entry which is preliminary data.</text>
</comment>
<feature type="region of interest" description="Disordered" evidence="1">
    <location>
        <begin position="182"/>
        <end position="250"/>
    </location>
</feature>
<feature type="compositionally biased region" description="Basic and acidic residues" evidence="1">
    <location>
        <begin position="187"/>
        <end position="200"/>
    </location>
</feature>
<dbReference type="OrthoDB" id="339151at2759"/>
<keyword evidence="2" id="KW-1133">Transmembrane helix</keyword>
<accession>A0A9N8VY86</accession>
<dbReference type="EMBL" id="CAJVPS010000202">
    <property type="protein sequence ID" value="CAG8464510.1"/>
    <property type="molecule type" value="Genomic_DNA"/>
</dbReference>
<keyword evidence="4" id="KW-1185">Reference proteome</keyword>
<evidence type="ECO:0000256" key="1">
    <source>
        <dbReference type="SAM" id="MobiDB-lite"/>
    </source>
</evidence>
<feature type="transmembrane region" description="Helical" evidence="2">
    <location>
        <begin position="341"/>
        <end position="363"/>
    </location>
</feature>
<sequence length="406" mass="45744">MSRSNIEPCQNCEVLKLQLELKESVIKTKDEKISLLSDSLIQTQRELIAAKEEALREYRKLQQLNSNLGAANTSQKSKINGNPNGHKNTNINNFNDLLSSSSAFDRQNNLLEKEQYSVEPSNSSDADWVSGSNEILFRENRAYIGHVTEDITRAKLRRSLEDKFGQSYERAIEEGSLFIDGNDLGIEEPRKRNNEGEIASRDYPSANINLSPSINPNSNLGQATSDVRSDPRKPTQERSSSSPLSNQFFDSDLSGVEDEEEKLLLKQALLMSLETNIKLQNHLETETHHSFIWQYSIISGDLSLPYDSLHSLYSFPFRFAVYMEIIGEGLQRLVDPLSYTIIIKTGMILAIMVGIVTIMKYFLCSGRIRERSYFRAKVDEKAKRLDNDTVLPSLGLGFKDSGSGIG</sequence>
<evidence type="ECO:0000313" key="4">
    <source>
        <dbReference type="Proteomes" id="UP000789508"/>
    </source>
</evidence>
<evidence type="ECO:0000256" key="2">
    <source>
        <dbReference type="SAM" id="Phobius"/>
    </source>
</evidence>
<feature type="compositionally biased region" description="Polar residues" evidence="1">
    <location>
        <begin position="237"/>
        <end position="249"/>
    </location>
</feature>